<organism evidence="4 5">
    <name type="scientific">Amycolatopsis panacis</name>
    <dbReference type="NCBI Taxonomy" id="2340917"/>
    <lineage>
        <taxon>Bacteria</taxon>
        <taxon>Bacillati</taxon>
        <taxon>Actinomycetota</taxon>
        <taxon>Actinomycetes</taxon>
        <taxon>Pseudonocardiales</taxon>
        <taxon>Pseudonocardiaceae</taxon>
        <taxon>Amycolatopsis</taxon>
    </lineage>
</organism>
<dbReference type="Pfam" id="PF13673">
    <property type="entry name" value="Acetyltransf_10"/>
    <property type="match status" value="1"/>
</dbReference>
<protein>
    <submittedName>
        <fullName evidence="4">GNAT family N-acetyltransferase</fullName>
    </submittedName>
</protein>
<sequence length="252" mass="26455">MDRNLAEHAGYLHAALPGARVHRTGDLVIADSGIADDTFNIVAAADFTPDRAEQRITETITALRATGRPFSWWIGPAARPDDLAERLAARGLTPTETATAMWAAPSGPPGPAPDLVITPVTTAAQVREFAAIQAANGTPPSPGVAAFYRYAAARLLAPGCPGRLLLGHRDGIPVCAAEILLHEGTAGLYNVSTLAAHRRRGFGSAITLAAMQTARDAGADLITLQASADGEPVYRRLGFRPCGQYTEFAILP</sequence>
<keyword evidence="1 4" id="KW-0808">Transferase</keyword>
<dbReference type="PROSITE" id="PS51186">
    <property type="entry name" value="GNAT"/>
    <property type="match status" value="1"/>
</dbReference>
<evidence type="ECO:0000259" key="3">
    <source>
        <dbReference type="PROSITE" id="PS51186"/>
    </source>
</evidence>
<dbReference type="InterPro" id="IPR000182">
    <property type="entry name" value="GNAT_dom"/>
</dbReference>
<dbReference type="SUPFAM" id="SSF55729">
    <property type="entry name" value="Acyl-CoA N-acyltransferases (Nat)"/>
    <property type="match status" value="1"/>
</dbReference>
<dbReference type="Proteomes" id="UP000285112">
    <property type="component" value="Unassembled WGS sequence"/>
</dbReference>
<dbReference type="InterPro" id="IPR016181">
    <property type="entry name" value="Acyl_CoA_acyltransferase"/>
</dbReference>
<dbReference type="PANTHER" id="PTHR43877">
    <property type="entry name" value="AMINOALKYLPHOSPHONATE N-ACETYLTRANSFERASE-RELATED-RELATED"/>
    <property type="match status" value="1"/>
</dbReference>
<dbReference type="GO" id="GO:0016747">
    <property type="term" value="F:acyltransferase activity, transferring groups other than amino-acyl groups"/>
    <property type="evidence" value="ECO:0007669"/>
    <property type="project" value="InterPro"/>
</dbReference>
<reference evidence="4 5" key="1">
    <citation type="submission" date="2018-09" db="EMBL/GenBank/DDBJ databases">
        <title>YIM PH 21725 draft genome.</title>
        <authorList>
            <person name="Miao C."/>
        </authorList>
    </citation>
    <scope>NUCLEOTIDE SEQUENCE [LARGE SCALE GENOMIC DNA]</scope>
    <source>
        <strain evidence="5">YIM PH21725</strain>
    </source>
</reference>
<feature type="domain" description="N-acetyltransferase" evidence="3">
    <location>
        <begin position="115"/>
        <end position="252"/>
    </location>
</feature>
<evidence type="ECO:0000313" key="5">
    <source>
        <dbReference type="Proteomes" id="UP000285112"/>
    </source>
</evidence>
<evidence type="ECO:0000313" key="4">
    <source>
        <dbReference type="EMBL" id="RJQ87887.1"/>
    </source>
</evidence>
<evidence type="ECO:0000256" key="2">
    <source>
        <dbReference type="ARBA" id="ARBA00023315"/>
    </source>
</evidence>
<keyword evidence="5" id="KW-1185">Reference proteome</keyword>
<accession>A0A419I7K9</accession>
<dbReference type="EMBL" id="QZFV01000066">
    <property type="protein sequence ID" value="RJQ87887.1"/>
    <property type="molecule type" value="Genomic_DNA"/>
</dbReference>
<dbReference type="Gene3D" id="3.40.630.30">
    <property type="match status" value="1"/>
</dbReference>
<comment type="caution">
    <text evidence="4">The sequence shown here is derived from an EMBL/GenBank/DDBJ whole genome shotgun (WGS) entry which is preliminary data.</text>
</comment>
<dbReference type="PANTHER" id="PTHR43877:SF1">
    <property type="entry name" value="ACETYLTRANSFERASE"/>
    <property type="match status" value="1"/>
</dbReference>
<dbReference type="OrthoDB" id="5243104at2"/>
<dbReference type="CDD" id="cd04301">
    <property type="entry name" value="NAT_SF"/>
    <property type="match status" value="1"/>
</dbReference>
<proteinExistence type="predicted"/>
<name>A0A419I7K9_9PSEU</name>
<dbReference type="InterPro" id="IPR050832">
    <property type="entry name" value="Bact_Acetyltransf"/>
</dbReference>
<gene>
    <name evidence="4" type="ORF">D5S19_08400</name>
</gene>
<dbReference type="AlphaFoldDB" id="A0A419I7K9"/>
<evidence type="ECO:0000256" key="1">
    <source>
        <dbReference type="ARBA" id="ARBA00022679"/>
    </source>
</evidence>
<keyword evidence="2" id="KW-0012">Acyltransferase</keyword>